<accession>A0ABQ6CGY3</accession>
<proteinExistence type="predicted"/>
<reference evidence="2" key="1">
    <citation type="journal article" date="2019" name="Int. J. Syst. Evol. Microbiol.">
        <title>The Global Catalogue of Microorganisms (GCM) 10K type strain sequencing project: providing services to taxonomists for standard genome sequencing and annotation.</title>
        <authorList>
            <consortium name="The Broad Institute Genomics Platform"/>
            <consortium name="The Broad Institute Genome Sequencing Center for Infectious Disease"/>
            <person name="Wu L."/>
            <person name="Ma J."/>
        </authorList>
    </citation>
    <scope>NUCLEOTIDE SEQUENCE [LARGE SCALE GENOMIC DNA]</scope>
    <source>
        <strain evidence="2">NBRC 101365</strain>
    </source>
</reference>
<dbReference type="EMBL" id="BSPC01000009">
    <property type="protein sequence ID" value="GLS18115.1"/>
    <property type="molecule type" value="Genomic_DNA"/>
</dbReference>
<dbReference type="Proteomes" id="UP001156882">
    <property type="component" value="Unassembled WGS sequence"/>
</dbReference>
<name>A0ABQ6CGY3_9HYPH</name>
<comment type="caution">
    <text evidence="1">The sequence shown here is derived from an EMBL/GenBank/DDBJ whole genome shotgun (WGS) entry which is preliminary data.</text>
</comment>
<gene>
    <name evidence="1" type="ORF">GCM10007874_11310</name>
</gene>
<sequence length="85" mass="9585">MATKLTDLHRAKRGVAVLAACIVQTLNESDPTFQERFLKRLGDAYQEVRDNCEGEVNEELELLNWTTELLAGFDCINGKDKPFLA</sequence>
<organism evidence="1 2">
    <name type="scientific">Labrys miyagiensis</name>
    <dbReference type="NCBI Taxonomy" id="346912"/>
    <lineage>
        <taxon>Bacteria</taxon>
        <taxon>Pseudomonadati</taxon>
        <taxon>Pseudomonadota</taxon>
        <taxon>Alphaproteobacteria</taxon>
        <taxon>Hyphomicrobiales</taxon>
        <taxon>Xanthobacteraceae</taxon>
        <taxon>Labrys</taxon>
    </lineage>
</organism>
<dbReference type="RefSeq" id="WP_284310939.1">
    <property type="nucleotide sequence ID" value="NZ_BSPC01000009.1"/>
</dbReference>
<keyword evidence="2" id="KW-1185">Reference proteome</keyword>
<evidence type="ECO:0000313" key="2">
    <source>
        <dbReference type="Proteomes" id="UP001156882"/>
    </source>
</evidence>
<evidence type="ECO:0000313" key="1">
    <source>
        <dbReference type="EMBL" id="GLS18115.1"/>
    </source>
</evidence>
<protein>
    <submittedName>
        <fullName evidence="1">Uncharacterized protein</fullName>
    </submittedName>
</protein>